<feature type="region of interest" description="Disordered" evidence="1">
    <location>
        <begin position="255"/>
        <end position="298"/>
    </location>
</feature>
<gene>
    <name evidence="2" type="ORF">LMG27198_34650</name>
</gene>
<comment type="caution">
    <text evidence="2">The sequence shown here is derived from an EMBL/GenBank/DDBJ whole genome shotgun (WGS) entry which is preliminary data.</text>
</comment>
<accession>A0A9W6GWY7</accession>
<feature type="compositionally biased region" description="Basic and acidic residues" evidence="1">
    <location>
        <begin position="274"/>
        <end position="287"/>
    </location>
</feature>
<keyword evidence="3" id="KW-1185">Reference proteome</keyword>
<evidence type="ECO:0000313" key="2">
    <source>
        <dbReference type="EMBL" id="GLI94473.1"/>
    </source>
</evidence>
<dbReference type="AlphaFoldDB" id="A0A9W6GWY7"/>
<evidence type="ECO:0000256" key="1">
    <source>
        <dbReference type="SAM" id="MobiDB-lite"/>
    </source>
</evidence>
<organism evidence="2 3">
    <name type="scientific">Methylocystis echinoides</name>
    <dbReference type="NCBI Taxonomy" id="29468"/>
    <lineage>
        <taxon>Bacteria</taxon>
        <taxon>Pseudomonadati</taxon>
        <taxon>Pseudomonadota</taxon>
        <taxon>Alphaproteobacteria</taxon>
        <taxon>Hyphomicrobiales</taxon>
        <taxon>Methylocystaceae</taxon>
        <taxon>Methylocystis</taxon>
    </lineage>
</organism>
<proteinExistence type="predicted"/>
<sequence>MSDRITRPAFGTPTIREPVRVEDRKSGAPNPTERTIVFFTDSDQDHINFAKNAVTKCAASGVQAEHVTLTGAMLPEKIAALRAEGKIGDGTQIAIIMHGRLQRSNNGGNEHLLNGSASTYDVVEAVRKPLNGKDCSANIYISSCYAGDGELRDRIQDLHKNSAGACFLMSSKKEVLKKHGEAELTTMIDLFRYAEENEQQPPPTHIVLARMTSYQMDCISMVDRGGIIIRHAPMDESQFGLAGVIADIDERLRARTEPSTQPPEQGGGIPSDSSRSKGEAKTSEANDKTPQSQQEAKPKLVASIVAAGRLRDAALALPSIPLGEGEKQIEEQRKEVLYRRVFRLSDATKVQQALQSDRKFTASYHAEGWNDSHELIVNCILDQFSAQKKIDEKTQFLLGLVISKKEAFAKLTIFEQEQILGSCDASLVEYLRDNGFFAHDQPWFVAWSAGNDSAIDVLNRIEDLSLKEGLAEGNFESLTIFFLMLRSAMAAAHKDDTEFKNKMVEVLCSLAPIEIGLKIKSKDMPWFLDLTPQYCGSDDMELASSATEPPLIRLLRKILHGAQQDPDNESRKAKSNCVQRILEQVMTTWSKWADENETEWIINGLADDPAYDGNKWDNCHYSLIKTLDGAYGDPDKARRARKIAICKKALQQKRVLFVGAPNQRELIQEIKSRMNGRTTKTLTELGFMASLQELSLDELVALLSG</sequence>
<dbReference type="Proteomes" id="UP001144323">
    <property type="component" value="Unassembled WGS sequence"/>
</dbReference>
<name>A0A9W6GWY7_9HYPH</name>
<evidence type="ECO:0000313" key="3">
    <source>
        <dbReference type="Proteomes" id="UP001144323"/>
    </source>
</evidence>
<protein>
    <submittedName>
        <fullName evidence="2">Uncharacterized protein</fullName>
    </submittedName>
</protein>
<reference evidence="2" key="1">
    <citation type="journal article" date="2023" name="Int. J. Syst. Evol. Microbiol.">
        <title>Methylocystis iwaonis sp. nov., a type II methane-oxidizing bacterium from surface soil of a rice paddy field in Japan, and emended description of the genus Methylocystis (ex Whittenbury et al. 1970) Bowman et al. 1993.</title>
        <authorList>
            <person name="Kaise H."/>
            <person name="Sawadogo J.B."/>
            <person name="Alam M.S."/>
            <person name="Ueno C."/>
            <person name="Dianou D."/>
            <person name="Shinjo R."/>
            <person name="Asakawa S."/>
        </authorList>
    </citation>
    <scope>NUCLEOTIDE SEQUENCE</scope>
    <source>
        <strain evidence="2">LMG27198</strain>
    </source>
</reference>
<dbReference type="EMBL" id="BSEC01000001">
    <property type="protein sequence ID" value="GLI94473.1"/>
    <property type="molecule type" value="Genomic_DNA"/>
</dbReference>